<keyword evidence="3" id="KW-0456">Lyase</keyword>
<dbReference type="GO" id="GO:0016832">
    <property type="term" value="F:aldehyde-lyase activity"/>
    <property type="evidence" value="ECO:0007669"/>
    <property type="project" value="TreeGrafter"/>
</dbReference>
<dbReference type="AlphaFoldDB" id="A0A8J3EE43"/>
<dbReference type="InterPro" id="IPR005000">
    <property type="entry name" value="Aldolase/citrate-lyase_domain"/>
</dbReference>
<keyword evidence="2" id="KW-0479">Metal-binding</keyword>
<proteinExistence type="inferred from homology"/>
<reference evidence="5 6" key="1">
    <citation type="journal article" date="2014" name="Int. J. Syst. Evol. Microbiol.">
        <title>Complete genome sequence of Corynebacterium casei LMG S-19264T (=DSM 44701T), isolated from a smear-ripened cheese.</title>
        <authorList>
            <consortium name="US DOE Joint Genome Institute (JGI-PGF)"/>
            <person name="Walter F."/>
            <person name="Albersmeier A."/>
            <person name="Kalinowski J."/>
            <person name="Ruckert C."/>
        </authorList>
    </citation>
    <scope>NUCLEOTIDE SEQUENCE [LARGE SCALE GENOMIC DNA]</scope>
    <source>
        <strain evidence="5 6">CGMCC 1.16330</strain>
    </source>
</reference>
<dbReference type="InterPro" id="IPR015813">
    <property type="entry name" value="Pyrv/PenolPyrv_kinase-like_dom"/>
</dbReference>
<dbReference type="GO" id="GO:0046872">
    <property type="term" value="F:metal ion binding"/>
    <property type="evidence" value="ECO:0007669"/>
    <property type="project" value="UniProtKB-KW"/>
</dbReference>
<gene>
    <name evidence="5" type="ORF">GCM10010964_39770</name>
</gene>
<dbReference type="Pfam" id="PF03328">
    <property type="entry name" value="HpcH_HpaI"/>
    <property type="match status" value="1"/>
</dbReference>
<protein>
    <submittedName>
        <fullName evidence="5">Aldolase</fullName>
    </submittedName>
</protein>
<dbReference type="EMBL" id="BMKS01000018">
    <property type="protein sequence ID" value="GGG48455.1"/>
    <property type="molecule type" value="Genomic_DNA"/>
</dbReference>
<evidence type="ECO:0000313" key="5">
    <source>
        <dbReference type="EMBL" id="GGG48455.1"/>
    </source>
</evidence>
<dbReference type="GO" id="GO:0005737">
    <property type="term" value="C:cytoplasm"/>
    <property type="evidence" value="ECO:0007669"/>
    <property type="project" value="TreeGrafter"/>
</dbReference>
<comment type="caution">
    <text evidence="5">The sequence shown here is derived from an EMBL/GenBank/DDBJ whole genome shotgun (WGS) entry which is preliminary data.</text>
</comment>
<dbReference type="RefSeq" id="WP_188903458.1">
    <property type="nucleotide sequence ID" value="NZ_BMKS01000018.1"/>
</dbReference>
<organism evidence="5 6">
    <name type="scientific">Caldovatus sediminis</name>
    <dbReference type="NCBI Taxonomy" id="2041189"/>
    <lineage>
        <taxon>Bacteria</taxon>
        <taxon>Pseudomonadati</taxon>
        <taxon>Pseudomonadota</taxon>
        <taxon>Alphaproteobacteria</taxon>
        <taxon>Acetobacterales</taxon>
        <taxon>Roseomonadaceae</taxon>
        <taxon>Caldovatus</taxon>
    </lineage>
</organism>
<evidence type="ECO:0000313" key="6">
    <source>
        <dbReference type="Proteomes" id="UP000597507"/>
    </source>
</evidence>
<evidence type="ECO:0000256" key="2">
    <source>
        <dbReference type="ARBA" id="ARBA00022723"/>
    </source>
</evidence>
<dbReference type="Proteomes" id="UP000597507">
    <property type="component" value="Unassembled WGS sequence"/>
</dbReference>
<feature type="domain" description="HpcH/HpaI aldolase/citrate lyase" evidence="4">
    <location>
        <begin position="36"/>
        <end position="253"/>
    </location>
</feature>
<sequence>MADESLDSVVRNAVAERLAAGEVAVSMTVRLVESVEIAQIARTCGYDSLYIDLEHCPMSLRQAGQICVAALGAGITPFVRVPSHAPEWVSRVLDAGAMGVIAPHVRSAEEARAVVAAAKFPPFGHRSVGGGLPQLRFRGYPPVESRRLLNERTTVLAMIEGPEGLDRVEEIAAVDGVDILFIGTNDLCAELGIGGQFDHPLVREAYARTIAAARRHGKHVGIGGLAGRPKLLAEFVALGARYVSAGSDLSYLMAAAEERCRLVRGFLARPPG</sequence>
<accession>A0A8J3EE43</accession>
<dbReference type="InterPro" id="IPR050251">
    <property type="entry name" value="HpcH-HpaI_aldolase"/>
</dbReference>
<evidence type="ECO:0000256" key="1">
    <source>
        <dbReference type="ARBA" id="ARBA00005568"/>
    </source>
</evidence>
<name>A0A8J3EE43_9PROT</name>
<dbReference type="PANTHER" id="PTHR30502">
    <property type="entry name" value="2-KETO-3-DEOXY-L-RHAMNONATE ALDOLASE"/>
    <property type="match status" value="1"/>
</dbReference>
<keyword evidence="6" id="KW-1185">Reference proteome</keyword>
<comment type="similarity">
    <text evidence="1">Belongs to the HpcH/HpaI aldolase family.</text>
</comment>
<dbReference type="InterPro" id="IPR040442">
    <property type="entry name" value="Pyrv_kinase-like_dom_sf"/>
</dbReference>
<dbReference type="SUPFAM" id="SSF51621">
    <property type="entry name" value="Phosphoenolpyruvate/pyruvate domain"/>
    <property type="match status" value="1"/>
</dbReference>
<dbReference type="Gene3D" id="3.20.20.60">
    <property type="entry name" value="Phosphoenolpyruvate-binding domains"/>
    <property type="match status" value="1"/>
</dbReference>
<evidence type="ECO:0000259" key="4">
    <source>
        <dbReference type="Pfam" id="PF03328"/>
    </source>
</evidence>
<dbReference type="PANTHER" id="PTHR30502:SF0">
    <property type="entry name" value="PHOSPHOENOLPYRUVATE CARBOXYLASE FAMILY PROTEIN"/>
    <property type="match status" value="1"/>
</dbReference>
<evidence type="ECO:0000256" key="3">
    <source>
        <dbReference type="ARBA" id="ARBA00023239"/>
    </source>
</evidence>